<feature type="non-terminal residue" evidence="2">
    <location>
        <position position="1"/>
    </location>
</feature>
<sequence length="409" mass="43520">FFFLHLLIISLAKMKFQNVIILFTAAVSATGPPTCKGSSPSYCKYTSNRDATECKRFFGKAQPNPAKNYINVATCQLPAKTVTSTTTKCVTVVTTKTLAPPPTTTKIYTTITKTGKPTTLSTVTVTATSTKIDTTVVTDRTTTVELHTSTTIATVRYTEVTSTTSTATSTITVPFVPEAPVCTVKRGRAARSLPKSCSCFLTTTKPAATKTATVTKNKPAVTRVVYTTGGPRKVIRRTITIIRYKAGPTLTAPETTESSIVTVTQTDRTSTTITDSQTITFTASDYVYDTVTETKTETALATATADPCENVGDGSAIKQQISGSTIEVTYSNDADGPNAVKSCCQACYRRLNCVQYRLGGGLCDVFTSKPSFSGSCTSSRCPRGYPDLDIGSDDGKSYFLGPCFGTAAS</sequence>
<gene>
    <name evidence="2" type="ORF">KAF25_007041</name>
</gene>
<evidence type="ECO:0008006" key="4">
    <source>
        <dbReference type="Google" id="ProtNLM"/>
    </source>
</evidence>
<comment type="caution">
    <text evidence="2">The sequence shown here is derived from an EMBL/GenBank/DDBJ whole genome shotgun (WGS) entry which is preliminary data.</text>
</comment>
<feature type="chain" id="PRO_5040444017" description="Apple domain-containing protein" evidence="1">
    <location>
        <begin position="38"/>
        <end position="409"/>
    </location>
</feature>
<keyword evidence="3" id="KW-1185">Reference proteome</keyword>
<dbReference type="Proteomes" id="UP000782241">
    <property type="component" value="Unassembled WGS sequence"/>
</dbReference>
<dbReference type="AlphaFoldDB" id="A0A9P7H309"/>
<accession>A0A9P7H309</accession>
<proteinExistence type="predicted"/>
<keyword evidence="1" id="KW-0732">Signal</keyword>
<dbReference type="EMBL" id="JAGPUO010000015">
    <property type="protein sequence ID" value="KAG5658090.1"/>
    <property type="molecule type" value="Genomic_DNA"/>
</dbReference>
<reference evidence="2" key="1">
    <citation type="submission" date="2021-04" db="EMBL/GenBank/DDBJ databases">
        <title>Draft genome of Fusarium avenaceum strain F156N33, isolated from an atmospheric sample in Virginia.</title>
        <authorList>
            <person name="Yang S."/>
            <person name="Vinatzer B.A."/>
            <person name="Coleman J."/>
        </authorList>
    </citation>
    <scope>NUCLEOTIDE SEQUENCE</scope>
    <source>
        <strain evidence="2">F156N33</strain>
    </source>
</reference>
<evidence type="ECO:0000256" key="1">
    <source>
        <dbReference type="SAM" id="SignalP"/>
    </source>
</evidence>
<name>A0A9P7H309_9HYPO</name>
<evidence type="ECO:0000313" key="2">
    <source>
        <dbReference type="EMBL" id="KAG5658090.1"/>
    </source>
</evidence>
<organism evidence="2 3">
    <name type="scientific">Fusarium avenaceum</name>
    <dbReference type="NCBI Taxonomy" id="40199"/>
    <lineage>
        <taxon>Eukaryota</taxon>
        <taxon>Fungi</taxon>
        <taxon>Dikarya</taxon>
        <taxon>Ascomycota</taxon>
        <taxon>Pezizomycotina</taxon>
        <taxon>Sordariomycetes</taxon>
        <taxon>Hypocreomycetidae</taxon>
        <taxon>Hypocreales</taxon>
        <taxon>Nectriaceae</taxon>
        <taxon>Fusarium</taxon>
        <taxon>Fusarium tricinctum species complex</taxon>
    </lineage>
</organism>
<protein>
    <recommendedName>
        <fullName evidence="4">Apple domain-containing protein</fullName>
    </recommendedName>
</protein>
<evidence type="ECO:0000313" key="3">
    <source>
        <dbReference type="Proteomes" id="UP000782241"/>
    </source>
</evidence>
<feature type="signal peptide" evidence="1">
    <location>
        <begin position="1"/>
        <end position="37"/>
    </location>
</feature>